<protein>
    <recommendedName>
        <fullName evidence="3">DUF493 family protein</fullName>
    </recommendedName>
</protein>
<reference evidence="1 2" key="1">
    <citation type="submission" date="2018-09" db="EMBL/GenBank/DDBJ databases">
        <title>Genomic Encyclopedia of Archaeal and Bacterial Type Strains, Phase II (KMG-II): from individual species to whole genera.</title>
        <authorList>
            <person name="Goeker M."/>
        </authorList>
    </citation>
    <scope>NUCLEOTIDE SEQUENCE [LARGE SCALE GENOMIC DNA]</scope>
    <source>
        <strain evidence="1 2">DSM 21950</strain>
    </source>
</reference>
<dbReference type="Gene3D" id="3.30.70.260">
    <property type="match status" value="1"/>
</dbReference>
<dbReference type="EMBL" id="RAPQ01000008">
    <property type="protein sequence ID" value="RKE04111.1"/>
    <property type="molecule type" value="Genomic_DNA"/>
</dbReference>
<dbReference type="InterPro" id="IPR027471">
    <property type="entry name" value="YbeD-like_sf"/>
</dbReference>
<accession>A0A419X8P4</accession>
<sequence>MTMDQEKYNRIKQQLLDSTKWPSLYMFKFIVPNNDEKLNAVRNLFPKETEFSYKTSRDIRFIGVTVKIMMNSAEDVVEIYSRAQGIRGIMAL</sequence>
<dbReference type="OrthoDB" id="5616097at2"/>
<evidence type="ECO:0000313" key="2">
    <source>
        <dbReference type="Proteomes" id="UP000284531"/>
    </source>
</evidence>
<dbReference type="SUPFAM" id="SSF117991">
    <property type="entry name" value="YbeD/HP0495-like"/>
    <property type="match status" value="1"/>
</dbReference>
<evidence type="ECO:0000313" key="1">
    <source>
        <dbReference type="EMBL" id="RKE04111.1"/>
    </source>
</evidence>
<keyword evidence="2" id="KW-1185">Reference proteome</keyword>
<comment type="caution">
    <text evidence="1">The sequence shown here is derived from an EMBL/GenBank/DDBJ whole genome shotgun (WGS) entry which is preliminary data.</text>
</comment>
<organism evidence="1 2">
    <name type="scientific">Marinifilum flexuosum</name>
    <dbReference type="NCBI Taxonomy" id="1117708"/>
    <lineage>
        <taxon>Bacteria</taxon>
        <taxon>Pseudomonadati</taxon>
        <taxon>Bacteroidota</taxon>
        <taxon>Bacteroidia</taxon>
        <taxon>Marinilabiliales</taxon>
        <taxon>Marinifilaceae</taxon>
    </lineage>
</organism>
<proteinExistence type="predicted"/>
<gene>
    <name evidence="1" type="ORF">BXY64_1125</name>
</gene>
<dbReference type="Proteomes" id="UP000284531">
    <property type="component" value="Unassembled WGS sequence"/>
</dbReference>
<evidence type="ECO:0008006" key="3">
    <source>
        <dbReference type="Google" id="ProtNLM"/>
    </source>
</evidence>
<name>A0A419X8P4_9BACT</name>
<dbReference type="AlphaFoldDB" id="A0A419X8P4"/>
<dbReference type="InterPro" id="IPR007454">
    <property type="entry name" value="UPF0250_YbeD-like"/>
</dbReference>
<dbReference type="Pfam" id="PF04359">
    <property type="entry name" value="DUF493"/>
    <property type="match status" value="1"/>
</dbReference>